<dbReference type="AlphaFoldDB" id="A0A318J3K5"/>
<evidence type="ECO:0000259" key="1">
    <source>
        <dbReference type="Pfam" id="PF20081"/>
    </source>
</evidence>
<dbReference type="Pfam" id="PF20081">
    <property type="entry name" value="DUF6475"/>
    <property type="match status" value="1"/>
</dbReference>
<keyword evidence="3" id="KW-1185">Reference proteome</keyword>
<reference evidence="2 3" key="1">
    <citation type="submission" date="2018-05" db="EMBL/GenBank/DDBJ databases">
        <title>Genomic Encyclopedia of Type Strains, Phase IV (KMG-IV): sequencing the most valuable type-strain genomes for metagenomic binning, comparative biology and taxonomic classification.</title>
        <authorList>
            <person name="Goeker M."/>
        </authorList>
    </citation>
    <scope>NUCLEOTIDE SEQUENCE [LARGE SCALE GENOMIC DNA]</scope>
    <source>
        <strain evidence="2 3">DSM 25134</strain>
    </source>
</reference>
<comment type="caution">
    <text evidence="2">The sequence shown here is derived from an EMBL/GenBank/DDBJ whole genome shotgun (WGS) entry which is preliminary data.</text>
</comment>
<protein>
    <recommendedName>
        <fullName evidence="1">DUF6475 domain-containing protein</fullName>
    </recommendedName>
</protein>
<organism evidence="2 3">
    <name type="scientific">Aquitalea magnusonii</name>
    <dbReference type="NCBI Taxonomy" id="332411"/>
    <lineage>
        <taxon>Bacteria</taxon>
        <taxon>Pseudomonadati</taxon>
        <taxon>Pseudomonadota</taxon>
        <taxon>Betaproteobacteria</taxon>
        <taxon>Neisseriales</taxon>
        <taxon>Chromobacteriaceae</taxon>
        <taxon>Aquitalea</taxon>
    </lineage>
</organism>
<dbReference type="Proteomes" id="UP000248395">
    <property type="component" value="Unassembled WGS sequence"/>
</dbReference>
<dbReference type="InterPro" id="IPR045521">
    <property type="entry name" value="DUF6475"/>
</dbReference>
<evidence type="ECO:0000313" key="2">
    <source>
        <dbReference type="EMBL" id="PXX42233.1"/>
    </source>
</evidence>
<gene>
    <name evidence="2" type="ORF">DFR38_12030</name>
</gene>
<name>A0A318J3K5_9NEIS</name>
<evidence type="ECO:0000313" key="3">
    <source>
        <dbReference type="Proteomes" id="UP000248395"/>
    </source>
</evidence>
<accession>A0A318J3K5</accession>
<dbReference type="OrthoDB" id="8561347at2"/>
<proteinExistence type="predicted"/>
<dbReference type="RefSeq" id="WP_059284893.1">
    <property type="nucleotide sequence ID" value="NZ_LNQU01000010.1"/>
</dbReference>
<feature type="domain" description="DUF6475" evidence="1">
    <location>
        <begin position="99"/>
        <end position="188"/>
    </location>
</feature>
<dbReference type="EMBL" id="QJKC01000020">
    <property type="protein sequence ID" value="PXX42233.1"/>
    <property type="molecule type" value="Genomic_DNA"/>
</dbReference>
<sequence length="225" mass="25406">MTQNDYDIFVDMLQAVADLYGKRLTEFSIGIYWGALKHVDLAVFREAMNRHVTNPDNGQFMPKPADLIRMMQGSSQDKALQAWHKVDKALRQVGTYSSVVFDDPLIHRVLHEMGGWISLGTKTDDDWPFVAKEFENRYKAFASRQELPEYLPVMVGITEAENRKEGHRVEPPMLIGDASMAKAVMTAGTNRPALGMQQLDVGEANRIMLLVHQQDAKTKPMEQAA</sequence>